<evidence type="ECO:0000256" key="1">
    <source>
        <dbReference type="SAM" id="Phobius"/>
    </source>
</evidence>
<evidence type="ECO:0000313" key="2">
    <source>
        <dbReference type="EMBL" id="QCC50295.1"/>
    </source>
</evidence>
<keyword evidence="1" id="KW-0812">Transmembrane</keyword>
<evidence type="ECO:0000313" key="3">
    <source>
        <dbReference type="Proteomes" id="UP000296706"/>
    </source>
</evidence>
<feature type="transmembrane region" description="Helical" evidence="1">
    <location>
        <begin position="104"/>
        <end position="123"/>
    </location>
</feature>
<dbReference type="AlphaFoldDB" id="A0A4D6H9F5"/>
<feature type="transmembrane region" description="Helical" evidence="1">
    <location>
        <begin position="12"/>
        <end position="30"/>
    </location>
</feature>
<keyword evidence="3" id="KW-1185">Reference proteome</keyword>
<protein>
    <recommendedName>
        <fullName evidence="4">VanZ family protein</fullName>
    </recommendedName>
</protein>
<reference evidence="2 3" key="1">
    <citation type="journal article" date="2019" name="Nat. Commun.">
        <title>A new type of DNA phosphorothioation-based antiviral system in archaea.</title>
        <authorList>
            <person name="Xiong L."/>
            <person name="Liu S."/>
            <person name="Chen S."/>
            <person name="Xiao Y."/>
            <person name="Zhu B."/>
            <person name="Gao Y."/>
            <person name="Zhang Y."/>
            <person name="Chen B."/>
            <person name="Luo J."/>
            <person name="Deng Z."/>
            <person name="Chen X."/>
            <person name="Wang L."/>
            <person name="Chen S."/>
        </authorList>
    </citation>
    <scope>NUCLEOTIDE SEQUENCE [LARGE SCALE GENOMIC DNA]</scope>
    <source>
        <strain evidence="2 3">CBA1105</strain>
    </source>
</reference>
<sequence>MSSEEAYVPGVVRWFIVAIVLGLVLVAAFWRPESAVTRPGPLGLLDERTWVEGASYGVLTLTLLYAISPASSSGTISPLFVPIFVLSLACLLEAGQALTGVATFEAVDLVAAAACSIGVTLVWDAGRRAIRLPPA</sequence>
<dbReference type="Proteomes" id="UP000296706">
    <property type="component" value="Chromosome"/>
</dbReference>
<dbReference type="EMBL" id="CP031310">
    <property type="protein sequence ID" value="QCC50295.1"/>
    <property type="molecule type" value="Genomic_DNA"/>
</dbReference>
<name>A0A4D6H9F5_9EURY</name>
<evidence type="ECO:0008006" key="4">
    <source>
        <dbReference type="Google" id="ProtNLM"/>
    </source>
</evidence>
<dbReference type="GeneID" id="39846832"/>
<keyword evidence="1" id="KW-0472">Membrane</keyword>
<dbReference type="KEGG" id="hsn:DV733_03165"/>
<dbReference type="RefSeq" id="WP_049993740.1">
    <property type="nucleotide sequence ID" value="NZ_CP031310.1"/>
</dbReference>
<gene>
    <name evidence="2" type="ORF">DV733_03165</name>
</gene>
<keyword evidence="1" id="KW-1133">Transmembrane helix</keyword>
<organism evidence="2 3">
    <name type="scientific">Halapricum salinum</name>
    <dbReference type="NCBI Taxonomy" id="1457250"/>
    <lineage>
        <taxon>Archaea</taxon>
        <taxon>Methanobacteriati</taxon>
        <taxon>Methanobacteriota</taxon>
        <taxon>Stenosarchaea group</taxon>
        <taxon>Halobacteria</taxon>
        <taxon>Halobacteriales</taxon>
        <taxon>Haloarculaceae</taxon>
        <taxon>Halapricum</taxon>
    </lineage>
</organism>
<proteinExistence type="predicted"/>
<dbReference type="STRING" id="1457250.GCA_000755225_02930"/>
<accession>A0A4D6H9F5</accession>